<dbReference type="EMBL" id="AJ245616">
    <property type="protein sequence ID" value="CAC80158.1"/>
    <property type="molecule type" value="mRNA"/>
</dbReference>
<evidence type="ECO:0000313" key="2">
    <source>
        <dbReference type="EMBL" id="CAC80158.1"/>
    </source>
</evidence>
<dbReference type="Proteomes" id="UP000001720">
    <property type="component" value="Segment"/>
</dbReference>
<sequence>MVVMEMGKFLIQTYILILKLDILLFKRKIEFSILHLAIEEEITLLLFQSLEVLNVQKYLYIWGN</sequence>
<dbReference type="GeneID" id="65974454"/>
<dbReference type="Proteomes" id="UP000001781">
    <property type="component" value="Genome"/>
</dbReference>
<reference evidence="2 3" key="3">
    <citation type="submission" date="1999-08" db="EMBL/GenBank/DDBJ databases">
        <title>Analysis of the sequence, cos site and structural proteins of the Lactococcus lactis temperate bacteriophage BK5-T.</title>
        <authorList>
            <person name="Mahanivong C."/>
            <person name="Boyce J.D."/>
            <person name="Davidson B.E."/>
            <person name="Hillier A.J."/>
        </authorList>
    </citation>
    <scope>NUCLEOTIDE SEQUENCE [LARGE SCALE GENOMIC DNA]</scope>
</reference>
<dbReference type="EMBL" id="AF176025">
    <property type="protein sequence ID" value="AAK56816.1"/>
    <property type="molecule type" value="Genomic_DNA"/>
</dbReference>
<dbReference type="RefSeq" id="NP_116509.1">
    <property type="nucleotide sequence ID" value="NC_002796.1"/>
</dbReference>
<evidence type="ECO:0000313" key="3">
    <source>
        <dbReference type="Proteomes" id="UP000001720"/>
    </source>
</evidence>
<reference evidence="1 4" key="4">
    <citation type="journal article" date="2001" name="Virology">
        <title>Comparative genomics of lactococcal phages: insight from the complete genome sequence of Lactococcus lactis phage BK5-T.</title>
        <authorList>
            <person name="Desiere F."/>
            <person name="Mahanivong C."/>
            <person name="Hillier A.J."/>
            <person name="Chandry P.S."/>
            <person name="Davidson B.E."/>
            <person name="Brussow H."/>
        </authorList>
    </citation>
    <scope>NUCLEOTIDE SEQUENCE</scope>
</reference>
<reference evidence="1 4" key="2">
    <citation type="journal article" date="1995" name="Appl. Environ. Microbiol.">
        <title>Sequence analysis of the Lactococcus lactis temperate bacteriophage BK5-T and demonstration that the phage DNA has cohesive ends.</title>
        <authorList>
            <person name="Boyce J.D."/>
            <person name="Davidson B.E."/>
            <person name="Hillier A.J."/>
        </authorList>
    </citation>
    <scope>NUCLEOTIDE SEQUENCE [LARGE SCALE GENOMIC DNA]</scope>
</reference>
<organism evidence="1 4">
    <name type="scientific">Lactococcus phage BK5-T</name>
    <dbReference type="NCBI Taxonomy" id="31754"/>
    <lineage>
        <taxon>Viruses</taxon>
        <taxon>Duplodnaviria</taxon>
        <taxon>Heunggongvirae</taxon>
        <taxon>Uroviricota</taxon>
        <taxon>Caudoviricetes</taxon>
        <taxon>Sandinevirus</taxon>
        <taxon>Sandinevirus BK5T</taxon>
    </lineage>
</organism>
<dbReference type="RefSeq" id="YP_010133237.1">
    <property type="nucleotide sequence ID" value="NC_056724.1"/>
</dbReference>
<dbReference type="GeneID" id="921301"/>
<dbReference type="KEGG" id="vg:921301"/>
<accession>Q94MA0</accession>
<proteinExistence type="evidence at transcript level"/>
<protein>
    <submittedName>
        <fullName evidence="1">Uncharacterized protein</fullName>
    </submittedName>
</protein>
<evidence type="ECO:0000313" key="4">
    <source>
        <dbReference type="Proteomes" id="UP000001781"/>
    </source>
</evidence>
<name>Q94MA0_9CAUD</name>
<dbReference type="KEGG" id="vg:65974454"/>
<evidence type="ECO:0000313" key="1">
    <source>
        <dbReference type="EMBL" id="AAK56816.1"/>
    </source>
</evidence>
<reference evidence="4" key="1">
    <citation type="journal article" date="1990" name="Appl. Environ. Microbiol.">
        <title>Molecular characterization of promoters of the Lactococcus lactis subsp. cremoris temperate bacteriophage BK5-T and identification of a phage gene implicated in the regulation of promoter activity.</title>
        <authorList>
            <person name="Lakshmidevi G."/>
            <person name="Davidson B.E."/>
            <person name="Hillier A.J."/>
        </authorList>
    </citation>
    <scope>NUCLEOTIDE SEQUENCE [LARGE SCALE GENOMIC DNA]</scope>
</reference>
<keyword evidence="3" id="KW-1185">Reference proteome</keyword>